<comment type="caution">
    <text evidence="1">The sequence shown here is derived from an EMBL/GenBank/DDBJ whole genome shotgun (WGS) entry which is preliminary data.</text>
</comment>
<sequence>MASQTQKTPVYFNKKVTYLNKRRFISAHMPFTTASWHIIAHQTLGILITNVARSGLVTGTVFGNPLRGWYDKHSGKIVFRQLVKADRSAGASHPLYQGQLQESLTNNSFTIKGSLMPAHGNSSAGLATCQWSADAIILL</sequence>
<evidence type="ECO:0000313" key="1">
    <source>
        <dbReference type="EMBL" id="MEC0226672.1"/>
    </source>
</evidence>
<organism evidence="1 2">
    <name type="scientific">Paenibacillus alba</name>
    <dbReference type="NCBI Taxonomy" id="1197127"/>
    <lineage>
        <taxon>Bacteria</taxon>
        <taxon>Bacillati</taxon>
        <taxon>Bacillota</taxon>
        <taxon>Bacilli</taxon>
        <taxon>Bacillales</taxon>
        <taxon>Paenibacillaceae</taxon>
        <taxon>Paenibacillus</taxon>
    </lineage>
</organism>
<reference evidence="1 2" key="1">
    <citation type="submission" date="2023-03" db="EMBL/GenBank/DDBJ databases">
        <title>Bacillus Genome Sequencing.</title>
        <authorList>
            <person name="Dunlap C."/>
        </authorList>
    </citation>
    <scope>NUCLEOTIDE SEQUENCE [LARGE SCALE GENOMIC DNA]</scope>
    <source>
        <strain evidence="1 2">BD-533</strain>
    </source>
</reference>
<dbReference type="Proteomes" id="UP001338137">
    <property type="component" value="Unassembled WGS sequence"/>
</dbReference>
<accession>A0ABU6FXR8</accession>
<keyword evidence="2" id="KW-1185">Reference proteome</keyword>
<gene>
    <name evidence="1" type="ORF">P4I72_06030</name>
</gene>
<proteinExistence type="predicted"/>
<dbReference type="EMBL" id="JARLKY010000012">
    <property type="protein sequence ID" value="MEC0226672.1"/>
    <property type="molecule type" value="Genomic_DNA"/>
</dbReference>
<protein>
    <submittedName>
        <fullName evidence="1">Uncharacterized protein</fullName>
    </submittedName>
</protein>
<dbReference type="RefSeq" id="WP_326071089.1">
    <property type="nucleotide sequence ID" value="NZ_JARLKY010000012.1"/>
</dbReference>
<name>A0ABU6FXR8_9BACL</name>
<evidence type="ECO:0000313" key="2">
    <source>
        <dbReference type="Proteomes" id="UP001338137"/>
    </source>
</evidence>